<accession>A0A409WMV7</accession>
<dbReference type="Proteomes" id="UP000283269">
    <property type="component" value="Unassembled WGS sequence"/>
</dbReference>
<evidence type="ECO:0000313" key="3">
    <source>
        <dbReference type="Proteomes" id="UP000283269"/>
    </source>
</evidence>
<comment type="caution">
    <text evidence="2">The sequence shown here is derived from an EMBL/GenBank/DDBJ whole genome shotgun (WGS) entry which is preliminary data.</text>
</comment>
<keyword evidence="1" id="KW-1133">Transmembrane helix</keyword>
<name>A0A409WMV7_PSICY</name>
<keyword evidence="1" id="KW-0472">Membrane</keyword>
<keyword evidence="3" id="KW-1185">Reference proteome</keyword>
<protein>
    <submittedName>
        <fullName evidence="2">Uncharacterized protein</fullName>
    </submittedName>
</protein>
<sequence>MRIYDPREVIVDNNNSRIRYSPEGWKIGGQGVKNGKGGTSDMNSLHVSTGKASLSYSFRGSKGRILGTPDIPDSSKAGPSWQCSLDGRPLQPVAQSNQKNKDWLLCEWDESTPVGSHTVTLNVTSNGESGVGFDHLLYQPDTAQAVKNSTIYVPHSDPAIKYGSGWKIQGDSHIATSGATNLSFSFIGRGLSWYGVVPTQSTQNFSVHIDNEHIPYAPIVIDKNSKRTGNSQVQFNWSFFQTPPLEYGQHNLTVVSEGTPDLTPLALSHLVLADSVLPSQTISSSITTPSMSIAEETSSSKGKHHSEAMTYKEKMIIGVVIGGLVFFFLVLFTFLFFRRRRIRLNKTRCEESAGMRNTSQFFKPGHQVTIQPVILSHEYPFARQSPPQLLSNQYQVNPAKRLTTSSSKTLDRPNSLFPIARLSALPTKGEPGTPRTYRPYISRRFRFSNFSSNSRQTTTSSITLLPSPKRSFISLPDDDQTVVMGHRDSGVVQCHSRPPEALPPYTAR</sequence>
<feature type="transmembrane region" description="Helical" evidence="1">
    <location>
        <begin position="315"/>
        <end position="337"/>
    </location>
</feature>
<dbReference type="EMBL" id="NHYD01003360">
    <property type="protein sequence ID" value="PPQ79831.1"/>
    <property type="molecule type" value="Genomic_DNA"/>
</dbReference>
<proteinExistence type="predicted"/>
<keyword evidence="1" id="KW-0812">Transmembrane</keyword>
<evidence type="ECO:0000256" key="1">
    <source>
        <dbReference type="SAM" id="Phobius"/>
    </source>
</evidence>
<dbReference type="InParanoid" id="A0A409WMV7"/>
<evidence type="ECO:0000313" key="2">
    <source>
        <dbReference type="EMBL" id="PPQ79831.1"/>
    </source>
</evidence>
<dbReference type="Gene3D" id="2.60.120.260">
    <property type="entry name" value="Galactose-binding domain-like"/>
    <property type="match status" value="1"/>
</dbReference>
<organism evidence="2 3">
    <name type="scientific">Psilocybe cyanescens</name>
    <dbReference type="NCBI Taxonomy" id="93625"/>
    <lineage>
        <taxon>Eukaryota</taxon>
        <taxon>Fungi</taxon>
        <taxon>Dikarya</taxon>
        <taxon>Basidiomycota</taxon>
        <taxon>Agaricomycotina</taxon>
        <taxon>Agaricomycetes</taxon>
        <taxon>Agaricomycetidae</taxon>
        <taxon>Agaricales</taxon>
        <taxon>Agaricineae</taxon>
        <taxon>Strophariaceae</taxon>
        <taxon>Psilocybe</taxon>
    </lineage>
</organism>
<dbReference type="OrthoDB" id="3052647at2759"/>
<dbReference type="AlphaFoldDB" id="A0A409WMV7"/>
<gene>
    <name evidence="2" type="ORF">CVT25_002985</name>
</gene>
<reference evidence="2 3" key="1">
    <citation type="journal article" date="2018" name="Evol. Lett.">
        <title>Horizontal gene cluster transfer increased hallucinogenic mushroom diversity.</title>
        <authorList>
            <person name="Reynolds H.T."/>
            <person name="Vijayakumar V."/>
            <person name="Gluck-Thaler E."/>
            <person name="Korotkin H.B."/>
            <person name="Matheny P.B."/>
            <person name="Slot J.C."/>
        </authorList>
    </citation>
    <scope>NUCLEOTIDE SEQUENCE [LARGE SCALE GENOMIC DNA]</scope>
    <source>
        <strain evidence="2 3">2631</strain>
    </source>
</reference>